<accession>A0A0W0ZDA4</accession>
<protein>
    <submittedName>
        <fullName evidence="2">Uncharacterized protein</fullName>
    </submittedName>
</protein>
<feature type="signal peptide" evidence="1">
    <location>
        <begin position="1"/>
        <end position="19"/>
    </location>
</feature>
<name>A0A0W0ZDA4_9GAMM</name>
<reference evidence="2 3" key="1">
    <citation type="submission" date="2015-11" db="EMBL/GenBank/DDBJ databases">
        <title>Genomic analysis of 38 Legionella species identifies large and diverse effector repertoires.</title>
        <authorList>
            <person name="Burstein D."/>
            <person name="Amaro F."/>
            <person name="Zusman T."/>
            <person name="Lifshitz Z."/>
            <person name="Cohen O."/>
            <person name="Gilbert J.A."/>
            <person name="Pupko T."/>
            <person name="Shuman H.A."/>
            <person name="Segal G."/>
        </authorList>
    </citation>
    <scope>NUCLEOTIDE SEQUENCE [LARGE SCALE GENOMIC DNA]</scope>
    <source>
        <strain evidence="2 3">IMVS3376</strain>
    </source>
</reference>
<dbReference type="RefSeq" id="WP_058512053.1">
    <property type="nucleotide sequence ID" value="NZ_DAIOMV010000002.1"/>
</dbReference>
<keyword evidence="1" id="KW-0732">Signal</keyword>
<evidence type="ECO:0000313" key="2">
    <source>
        <dbReference type="EMBL" id="KTD67028.1"/>
    </source>
</evidence>
<dbReference type="Proteomes" id="UP000054926">
    <property type="component" value="Unassembled WGS sequence"/>
</dbReference>
<evidence type="ECO:0000256" key="1">
    <source>
        <dbReference type="SAM" id="SignalP"/>
    </source>
</evidence>
<dbReference type="EMBL" id="LNYY01000021">
    <property type="protein sequence ID" value="KTD67028.1"/>
    <property type="molecule type" value="Genomic_DNA"/>
</dbReference>
<feature type="chain" id="PRO_5006918558" evidence="1">
    <location>
        <begin position="20"/>
        <end position="177"/>
    </location>
</feature>
<gene>
    <name evidence="2" type="ORF">Lste_3234</name>
</gene>
<dbReference type="OrthoDB" id="5643368at2"/>
<evidence type="ECO:0000313" key="3">
    <source>
        <dbReference type="Proteomes" id="UP000054926"/>
    </source>
</evidence>
<proteinExistence type="predicted"/>
<organism evidence="2 3">
    <name type="scientific">Legionella steelei</name>
    <dbReference type="NCBI Taxonomy" id="947033"/>
    <lineage>
        <taxon>Bacteria</taxon>
        <taxon>Pseudomonadati</taxon>
        <taxon>Pseudomonadota</taxon>
        <taxon>Gammaproteobacteria</taxon>
        <taxon>Legionellales</taxon>
        <taxon>Legionellaceae</taxon>
        <taxon>Legionella</taxon>
    </lineage>
</organism>
<dbReference type="PATRIC" id="fig|947033.5.peg.3441"/>
<keyword evidence="3" id="KW-1185">Reference proteome</keyword>
<dbReference type="AlphaFoldDB" id="A0A0W0ZDA4"/>
<sequence>MKKNLFLFLLLALSFPLAAKNSDFKLCKSKFALCTTAPCNPIPGGKKGWVSCHCSVQDGYSVGTKPCSGVMKTNKGQLVKSRYYPIKSYAVCKNDRPWAWCLDSPCVIDKKDPTKATCLCSVVSNKGPYMIVTDTYTKDTCTTGMYSSATVKDGEQITNFLKAHEELPPFPIKVINK</sequence>
<comment type="caution">
    <text evidence="2">The sequence shown here is derived from an EMBL/GenBank/DDBJ whole genome shotgun (WGS) entry which is preliminary data.</text>
</comment>